<gene>
    <name evidence="5" type="ORF">SAMN04487996_101314</name>
</gene>
<organism evidence="5 6">
    <name type="scientific">Dyadobacter soli</name>
    <dbReference type="NCBI Taxonomy" id="659014"/>
    <lineage>
        <taxon>Bacteria</taxon>
        <taxon>Pseudomonadati</taxon>
        <taxon>Bacteroidota</taxon>
        <taxon>Cytophagia</taxon>
        <taxon>Cytophagales</taxon>
        <taxon>Spirosomataceae</taxon>
        <taxon>Dyadobacter</taxon>
    </lineage>
</organism>
<keyword evidence="6" id="KW-1185">Reference proteome</keyword>
<evidence type="ECO:0000256" key="3">
    <source>
        <dbReference type="ARBA" id="ARBA00023163"/>
    </source>
</evidence>
<name>A0A1G6VSP6_9BACT</name>
<dbReference type="Proteomes" id="UP000198748">
    <property type="component" value="Unassembled WGS sequence"/>
</dbReference>
<feature type="domain" description="HTH luxR-type" evidence="4">
    <location>
        <begin position="149"/>
        <end position="214"/>
    </location>
</feature>
<dbReference type="PANTHER" id="PTHR44688">
    <property type="entry name" value="DNA-BINDING TRANSCRIPTIONAL ACTIVATOR DEVR_DOSR"/>
    <property type="match status" value="1"/>
</dbReference>
<proteinExistence type="predicted"/>
<evidence type="ECO:0000256" key="2">
    <source>
        <dbReference type="ARBA" id="ARBA00023125"/>
    </source>
</evidence>
<dbReference type="PROSITE" id="PS50043">
    <property type="entry name" value="HTH_LUXR_2"/>
    <property type="match status" value="1"/>
</dbReference>
<dbReference type="PANTHER" id="PTHR44688:SF16">
    <property type="entry name" value="DNA-BINDING TRANSCRIPTIONAL ACTIVATOR DEVR_DOSR"/>
    <property type="match status" value="1"/>
</dbReference>
<evidence type="ECO:0000259" key="4">
    <source>
        <dbReference type="PROSITE" id="PS50043"/>
    </source>
</evidence>
<evidence type="ECO:0000313" key="6">
    <source>
        <dbReference type="Proteomes" id="UP000198748"/>
    </source>
</evidence>
<dbReference type="AlphaFoldDB" id="A0A1G6VSP6"/>
<dbReference type="GO" id="GO:0006355">
    <property type="term" value="P:regulation of DNA-templated transcription"/>
    <property type="evidence" value="ECO:0007669"/>
    <property type="project" value="InterPro"/>
</dbReference>
<dbReference type="InterPro" id="IPR036388">
    <property type="entry name" value="WH-like_DNA-bd_sf"/>
</dbReference>
<keyword evidence="2 5" id="KW-0238">DNA-binding</keyword>
<dbReference type="STRING" id="659014.SAMN04487996_101314"/>
<protein>
    <submittedName>
        <fullName evidence="5">DNA-binding response regulator, NarL/FixJ family, contains REC and HTH domains</fullName>
    </submittedName>
</protein>
<dbReference type="EMBL" id="FNAN01000001">
    <property type="protein sequence ID" value="SDD55846.1"/>
    <property type="molecule type" value="Genomic_DNA"/>
</dbReference>
<evidence type="ECO:0000313" key="5">
    <source>
        <dbReference type="EMBL" id="SDD55846.1"/>
    </source>
</evidence>
<dbReference type="Gene3D" id="1.10.10.10">
    <property type="entry name" value="Winged helix-like DNA-binding domain superfamily/Winged helix DNA-binding domain"/>
    <property type="match status" value="1"/>
</dbReference>
<sequence>MDRPVIRTYLVHPHPLECAAVAEWLLKSTYVRLTGTSGSLDRFAQYMQPGTVEMVIVFHYCAAEIAGEIFAARKIHPRLKFLLAAPTSCLDAVRGAVHSGVHGYIDPVAEVDEWEWAIKSLSEGKTYYGQQVMQQLAEPFADQPPKETPPAVKNFLSKRELEVMQLVASEYSTNRIADQLFISEKTVETHRRNLFQKLGVKNSVGLTKVAVRLGIV</sequence>
<dbReference type="CDD" id="cd06170">
    <property type="entry name" value="LuxR_C_like"/>
    <property type="match status" value="1"/>
</dbReference>
<dbReference type="RefSeq" id="WP_090146016.1">
    <property type="nucleotide sequence ID" value="NZ_FNAN01000001.1"/>
</dbReference>
<keyword evidence="3" id="KW-0804">Transcription</keyword>
<dbReference type="PRINTS" id="PR00038">
    <property type="entry name" value="HTHLUXR"/>
</dbReference>
<keyword evidence="1" id="KW-0805">Transcription regulation</keyword>
<dbReference type="SMART" id="SM00421">
    <property type="entry name" value="HTH_LUXR"/>
    <property type="match status" value="1"/>
</dbReference>
<evidence type="ECO:0000256" key="1">
    <source>
        <dbReference type="ARBA" id="ARBA00023015"/>
    </source>
</evidence>
<dbReference type="InterPro" id="IPR000792">
    <property type="entry name" value="Tscrpt_reg_LuxR_C"/>
</dbReference>
<dbReference type="Pfam" id="PF00196">
    <property type="entry name" value="GerE"/>
    <property type="match status" value="1"/>
</dbReference>
<reference evidence="6" key="1">
    <citation type="submission" date="2016-10" db="EMBL/GenBank/DDBJ databases">
        <authorList>
            <person name="Varghese N."/>
            <person name="Submissions S."/>
        </authorList>
    </citation>
    <scope>NUCLEOTIDE SEQUENCE [LARGE SCALE GENOMIC DNA]</scope>
    <source>
        <strain evidence="6">DSM 25329</strain>
    </source>
</reference>
<dbReference type="SUPFAM" id="SSF46894">
    <property type="entry name" value="C-terminal effector domain of the bipartite response regulators"/>
    <property type="match status" value="1"/>
</dbReference>
<accession>A0A1G6VSP6</accession>
<dbReference type="InterPro" id="IPR016032">
    <property type="entry name" value="Sig_transdc_resp-reg_C-effctor"/>
</dbReference>
<dbReference type="GO" id="GO:0003677">
    <property type="term" value="F:DNA binding"/>
    <property type="evidence" value="ECO:0007669"/>
    <property type="project" value="UniProtKB-KW"/>
</dbReference>
<dbReference type="OrthoDB" id="9797341at2"/>